<feature type="non-terminal residue" evidence="4">
    <location>
        <position position="1"/>
    </location>
</feature>
<dbReference type="Proteomes" id="UP001151760">
    <property type="component" value="Unassembled WGS sequence"/>
</dbReference>
<sequence length="631" mass="71120">KKAFREIDDVFVRMRREGEFASYHVLSEVVRVYSQCGLVDKGLEFYKVYDEMLERSNASGSGADNYSTCIMVSAFCKIGKVEEGRKLIVDRWGEGCIPNVVFYNILIDGYCKKGDVKNAFLLFKELKLKGFLPAVETYGAMINGFYKDGNFGIVERLMNEVWRGKVKEAEQLIEQAARRGLRPNKLSYTPLLNAYCRQNDTDKALDLFVKMIDSGEKPDLLTYQSLIHGIVVLGEVETAVIILEKMTERGVFPDAGVYNVLISGLCKKGKLPAARNMLSKMLDQDIPPDRFIYATLIDGFVRNEELDEAKKLFEHAIQKGVKLDVVGYNAIIKGYCKNGKLNDAVSCVNTMIKARIFPDEFTYSTIIDGYVKQHDMDGALGIFSQMVKQNCKPNVVTYTSLINGFCQKGDTISAEKFLKEMKFRGLMPNVVTYSILIGSYCKIGNLSKAASFFEQMLMNKCNPNDVTFHYLVNGFREYEKNKEINEDKNSMFLDINRKMILDGWSPRDAVYSTIVVCLCLHGMLSISLQLSDKMAIRDCPIVFAALLYGICLEGKAKEWISIISCNLNESELLVAVKYTSIFQQYRPQGGISEAPLILQGLVEECDVPNEIRNSTCFDPVIDALLTIESLN</sequence>
<feature type="repeat" description="PPR" evidence="3">
    <location>
        <begin position="64"/>
        <end position="98"/>
    </location>
</feature>
<dbReference type="InterPro" id="IPR011990">
    <property type="entry name" value="TPR-like_helical_dom_sf"/>
</dbReference>
<name>A0ABQ5FMQ5_9ASTR</name>
<evidence type="ECO:0000256" key="2">
    <source>
        <dbReference type="ARBA" id="ARBA00022737"/>
    </source>
</evidence>
<evidence type="ECO:0000256" key="1">
    <source>
        <dbReference type="ARBA" id="ARBA00007626"/>
    </source>
</evidence>
<feature type="repeat" description="PPR" evidence="3">
    <location>
        <begin position="184"/>
        <end position="218"/>
    </location>
</feature>
<feature type="repeat" description="PPR" evidence="3">
    <location>
        <begin position="99"/>
        <end position="133"/>
    </location>
</feature>
<evidence type="ECO:0000256" key="3">
    <source>
        <dbReference type="PROSITE-ProRule" id="PRU00708"/>
    </source>
</evidence>
<reference evidence="4" key="1">
    <citation type="journal article" date="2022" name="Int. J. Mol. Sci.">
        <title>Draft Genome of Tanacetum Coccineum: Genomic Comparison of Closely Related Tanacetum-Family Plants.</title>
        <authorList>
            <person name="Yamashiro T."/>
            <person name="Shiraishi A."/>
            <person name="Nakayama K."/>
            <person name="Satake H."/>
        </authorList>
    </citation>
    <scope>NUCLEOTIDE SEQUENCE</scope>
</reference>
<dbReference type="Pfam" id="PF01535">
    <property type="entry name" value="PPR"/>
    <property type="match status" value="1"/>
</dbReference>
<proteinExistence type="inferred from homology"/>
<dbReference type="PROSITE" id="PS51375">
    <property type="entry name" value="PPR"/>
    <property type="match status" value="10"/>
</dbReference>
<keyword evidence="5" id="KW-1185">Reference proteome</keyword>
<gene>
    <name evidence="4" type="ORF">Tco_1016102</name>
</gene>
<feature type="repeat" description="PPR" evidence="3">
    <location>
        <begin position="324"/>
        <end position="358"/>
    </location>
</feature>
<feature type="repeat" description="PPR" evidence="3">
    <location>
        <begin position="254"/>
        <end position="288"/>
    </location>
</feature>
<dbReference type="PANTHER" id="PTHR47447">
    <property type="entry name" value="OS03G0856100 PROTEIN"/>
    <property type="match status" value="1"/>
</dbReference>
<dbReference type="Pfam" id="PF13041">
    <property type="entry name" value="PPR_2"/>
    <property type="match status" value="4"/>
</dbReference>
<feature type="repeat" description="PPR" evidence="3">
    <location>
        <begin position="394"/>
        <end position="428"/>
    </location>
</feature>
<dbReference type="InterPro" id="IPR002885">
    <property type="entry name" value="PPR_rpt"/>
</dbReference>
<dbReference type="Pfam" id="PF12854">
    <property type="entry name" value="PPR_1"/>
    <property type="match status" value="2"/>
</dbReference>
<organism evidence="4 5">
    <name type="scientific">Tanacetum coccineum</name>
    <dbReference type="NCBI Taxonomy" id="301880"/>
    <lineage>
        <taxon>Eukaryota</taxon>
        <taxon>Viridiplantae</taxon>
        <taxon>Streptophyta</taxon>
        <taxon>Embryophyta</taxon>
        <taxon>Tracheophyta</taxon>
        <taxon>Spermatophyta</taxon>
        <taxon>Magnoliopsida</taxon>
        <taxon>eudicotyledons</taxon>
        <taxon>Gunneridae</taxon>
        <taxon>Pentapetalae</taxon>
        <taxon>asterids</taxon>
        <taxon>campanulids</taxon>
        <taxon>Asterales</taxon>
        <taxon>Asteraceae</taxon>
        <taxon>Asteroideae</taxon>
        <taxon>Anthemideae</taxon>
        <taxon>Anthemidinae</taxon>
        <taxon>Tanacetum</taxon>
    </lineage>
</organism>
<reference evidence="4" key="2">
    <citation type="submission" date="2022-01" db="EMBL/GenBank/DDBJ databases">
        <authorList>
            <person name="Yamashiro T."/>
            <person name="Shiraishi A."/>
            <person name="Satake H."/>
            <person name="Nakayama K."/>
        </authorList>
    </citation>
    <scope>NUCLEOTIDE SEQUENCE</scope>
</reference>
<evidence type="ECO:0000313" key="5">
    <source>
        <dbReference type="Proteomes" id="UP001151760"/>
    </source>
</evidence>
<comment type="similarity">
    <text evidence="1">Belongs to the PPR family. P subfamily.</text>
</comment>
<comment type="caution">
    <text evidence="4">The sequence shown here is derived from an EMBL/GenBank/DDBJ whole genome shotgun (WGS) entry which is preliminary data.</text>
</comment>
<feature type="repeat" description="PPR" evidence="3">
    <location>
        <begin position="289"/>
        <end position="323"/>
    </location>
</feature>
<protein>
    <submittedName>
        <fullName evidence="4">Pentatricopeptide repeat-containing protein</fullName>
    </submittedName>
</protein>
<feature type="repeat" description="PPR" evidence="3">
    <location>
        <begin position="429"/>
        <end position="463"/>
    </location>
</feature>
<accession>A0ABQ5FMQ5</accession>
<dbReference type="PANTHER" id="PTHR47447:SF22">
    <property type="entry name" value="TETRATRICOPEPTIDE-LIKE HELICAL DOMAIN SUPERFAMILY"/>
    <property type="match status" value="1"/>
</dbReference>
<keyword evidence="2" id="KW-0677">Repeat</keyword>
<evidence type="ECO:0000313" key="4">
    <source>
        <dbReference type="EMBL" id="GJT64622.1"/>
    </source>
</evidence>
<feature type="repeat" description="PPR" evidence="3">
    <location>
        <begin position="359"/>
        <end position="393"/>
    </location>
</feature>
<feature type="repeat" description="PPR" evidence="3">
    <location>
        <begin position="219"/>
        <end position="253"/>
    </location>
</feature>
<dbReference type="Gene3D" id="1.25.40.10">
    <property type="entry name" value="Tetratricopeptide repeat domain"/>
    <property type="match status" value="5"/>
</dbReference>
<dbReference type="SUPFAM" id="SSF81901">
    <property type="entry name" value="HCP-like"/>
    <property type="match status" value="1"/>
</dbReference>
<dbReference type="NCBIfam" id="TIGR00756">
    <property type="entry name" value="PPR"/>
    <property type="match status" value="8"/>
</dbReference>
<dbReference type="EMBL" id="BQNB010017561">
    <property type="protein sequence ID" value="GJT64622.1"/>
    <property type="molecule type" value="Genomic_DNA"/>
</dbReference>